<proteinExistence type="predicted"/>
<organism evidence="3 4">
    <name type="scientific">Pseudomonas izuensis</name>
    <dbReference type="NCBI Taxonomy" id="2684212"/>
    <lineage>
        <taxon>Bacteria</taxon>
        <taxon>Pseudomonadati</taxon>
        <taxon>Pseudomonadota</taxon>
        <taxon>Gammaproteobacteria</taxon>
        <taxon>Pseudomonadales</taxon>
        <taxon>Pseudomonadaceae</taxon>
        <taxon>Pseudomonas</taxon>
    </lineage>
</organism>
<name>A0ABM7RT21_9PSED</name>
<dbReference type="Proteomes" id="UP000218595">
    <property type="component" value="Chromosome"/>
</dbReference>
<evidence type="ECO:0000313" key="4">
    <source>
        <dbReference type="Proteomes" id="UP000218595"/>
    </source>
</evidence>
<dbReference type="EMBL" id="AP017423">
    <property type="protein sequence ID" value="BCX67627.1"/>
    <property type="molecule type" value="Genomic_DNA"/>
</dbReference>
<evidence type="ECO:0000256" key="1">
    <source>
        <dbReference type="ARBA" id="ARBA00023002"/>
    </source>
</evidence>
<dbReference type="InterPro" id="IPR036188">
    <property type="entry name" value="FAD/NAD-bd_sf"/>
</dbReference>
<feature type="domain" description="FAD dependent oxidoreductase" evidence="2">
    <location>
        <begin position="17"/>
        <end position="407"/>
    </location>
</feature>
<keyword evidence="4" id="KW-1185">Reference proteome</keyword>
<gene>
    <name evidence="3" type="ORF">LAB08_R22620</name>
</gene>
<dbReference type="InterPro" id="IPR006076">
    <property type="entry name" value="FAD-dep_OxRdtase"/>
</dbReference>
<dbReference type="SUPFAM" id="SSF51905">
    <property type="entry name" value="FAD/NAD(P)-binding domain"/>
    <property type="match status" value="1"/>
</dbReference>
<reference evidence="3 4" key="1">
    <citation type="submission" date="2016-04" db="EMBL/GenBank/DDBJ databases">
        <title>Complete genome sequence of Pseudomonas sp. LAB-08 isolated from TCE contaminated aquifer soil.</title>
        <authorList>
            <person name="Dohra H."/>
            <person name="Suzuki K."/>
            <person name="Fatma A."/>
            <person name="Inuzuka Y."/>
            <person name="Honjo M."/>
            <person name="Tashiro Y."/>
            <person name="Futamata H."/>
        </authorList>
    </citation>
    <scope>NUCLEOTIDE SEQUENCE [LARGE SCALE GENOMIC DNA]</scope>
    <source>
        <strain evidence="3 4">LAB-08</strain>
    </source>
</reference>
<dbReference type="Gene3D" id="3.30.9.10">
    <property type="entry name" value="D-Amino Acid Oxidase, subunit A, domain 2"/>
    <property type="match status" value="1"/>
</dbReference>
<keyword evidence="1" id="KW-0560">Oxidoreductase</keyword>
<protein>
    <submittedName>
        <fullName evidence="3">FAD-dependent oxidoreductase</fullName>
    </submittedName>
</protein>
<dbReference type="Gene3D" id="3.50.50.60">
    <property type="entry name" value="FAD/NAD(P)-binding domain"/>
    <property type="match status" value="2"/>
</dbReference>
<dbReference type="Pfam" id="PF01266">
    <property type="entry name" value="DAO"/>
    <property type="match status" value="1"/>
</dbReference>
<evidence type="ECO:0000259" key="2">
    <source>
        <dbReference type="Pfam" id="PF01266"/>
    </source>
</evidence>
<dbReference type="PANTHER" id="PTHR13847">
    <property type="entry name" value="SARCOSINE DEHYDROGENASE-RELATED"/>
    <property type="match status" value="1"/>
</dbReference>
<dbReference type="SUPFAM" id="SSF54373">
    <property type="entry name" value="FAD-linked reductases, C-terminal domain"/>
    <property type="match status" value="1"/>
</dbReference>
<evidence type="ECO:0000313" key="3">
    <source>
        <dbReference type="EMBL" id="BCX67627.1"/>
    </source>
</evidence>
<accession>A0ABM7RT21</accession>
<dbReference type="RefSeq" id="WP_096512121.1">
    <property type="nucleotide sequence ID" value="NZ_AP017423.2"/>
</dbReference>
<sequence length="432" mass="46274">MTPLQSVAQAPVPLEKAVVVGGGIVGVCCALYLQREGYAVTLIDPAAAGDSTAKWSCGQMAVGEVIPLSKPGILKKIPGWLLDQKGPLALRPSALPGILPWFLRFLACARHSKIAEIAQDMATLTHHVYDDYAPLLAACPDKTLMGERPVIEVFDTPSGIEHEREHLELRKALGFKSQVLDAGAIADLEPALAGKFSHGLLFSDWRAVSDTQGFIAALTQSFIEQGGARVRGQVKRIDEVADRASGVTLANGERFAADHVVIAAGTGSRQFFEQLGEQVPLAGIAGYQVLLPNPGVEFRHSVIYADGGFCFSPMTRGLQIGGTIEFAGRNAEPNFKRAEIILEKARKILPRLQLDSSEYGVGYRPFLPDTKPVIDRSARFSNVFLAFGHGQLGLTLGATTGRLITDMVAGRTPAQDLTPFSAKRFALVGGHA</sequence>
<dbReference type="PANTHER" id="PTHR13847:SF289">
    <property type="entry name" value="GLYCINE OXIDASE"/>
    <property type="match status" value="1"/>
</dbReference>